<evidence type="ECO:0000256" key="5">
    <source>
        <dbReference type="ARBA" id="ARBA00030497"/>
    </source>
</evidence>
<reference evidence="10" key="2">
    <citation type="journal article" date="2019" name="bioRxiv">
        <title>Genomics, evolutionary history and diagnostics of the Alternaria alternata species group including apple and Asian pear pathotypes.</title>
        <authorList>
            <person name="Armitage A.D."/>
            <person name="Cockerton H.M."/>
            <person name="Sreenivasaprasad S."/>
            <person name="Woodhall J.W."/>
            <person name="Lane C.R."/>
            <person name="Harrison R.J."/>
            <person name="Clarkson J.P."/>
        </authorList>
    </citation>
    <scope>NUCLEOTIDE SEQUENCE [LARGE SCALE GENOMIC DNA]</scope>
    <source>
        <strain evidence="10">FERA 1177</strain>
    </source>
</reference>
<dbReference type="PANTHER" id="PTHR12599">
    <property type="entry name" value="PTERIN-4-ALPHA-CARBINOLAMINE DEHYDRATASE"/>
    <property type="match status" value="1"/>
</dbReference>
<dbReference type="EC" id="4.2.1.96" evidence="3"/>
<dbReference type="RefSeq" id="XP_018390131.1">
    <property type="nucleotide sequence ID" value="XM_018532091.1"/>
</dbReference>
<evidence type="ECO:0000256" key="4">
    <source>
        <dbReference type="ARBA" id="ARBA00023239"/>
    </source>
</evidence>
<evidence type="ECO:0000313" key="7">
    <source>
        <dbReference type="EMBL" id="OAG24710.1"/>
    </source>
</evidence>
<dbReference type="GeneID" id="29117685"/>
<evidence type="ECO:0000313" key="9">
    <source>
        <dbReference type="Proteomes" id="UP000077248"/>
    </source>
</evidence>
<proteinExistence type="inferred from homology"/>
<evidence type="ECO:0000256" key="1">
    <source>
        <dbReference type="ARBA" id="ARBA00001554"/>
    </source>
</evidence>
<dbReference type="VEuPathDB" id="FungiDB:CC77DRAFT_541301"/>
<gene>
    <name evidence="8" type="ORF">AA0117_g1393</name>
    <name evidence="7" type="ORF">CC77DRAFT_541301</name>
</gene>
<protein>
    <recommendedName>
        <fullName evidence="3">4a-hydroxytetrahydrobiopterin dehydratase</fullName>
        <ecNumber evidence="3">4.2.1.96</ecNumber>
    </recommendedName>
    <alternativeName>
        <fullName evidence="5">4-alpha-hydroxy-tetrahydropterin dehydratase</fullName>
    </alternativeName>
</protein>
<dbReference type="GO" id="GO:0008124">
    <property type="term" value="F:4-alpha-hydroxytetrahydrobiopterin dehydratase activity"/>
    <property type="evidence" value="ECO:0007669"/>
    <property type="project" value="UniProtKB-EC"/>
</dbReference>
<dbReference type="Proteomes" id="UP000077248">
    <property type="component" value="Unassembled WGS sequence"/>
</dbReference>
<dbReference type="GO" id="GO:0006729">
    <property type="term" value="P:tetrahydrobiopterin biosynthetic process"/>
    <property type="evidence" value="ECO:0007669"/>
    <property type="project" value="InterPro"/>
</dbReference>
<dbReference type="EMBL" id="PDXD01000001">
    <property type="protein sequence ID" value="RYN84575.1"/>
    <property type="molecule type" value="Genomic_DNA"/>
</dbReference>
<dbReference type="KEGG" id="aalt:CC77DRAFT_541301"/>
<comment type="similarity">
    <text evidence="2">Belongs to the pterin-4-alpha-carbinolamine dehydratase family.</text>
</comment>
<evidence type="ECO:0000256" key="2">
    <source>
        <dbReference type="ARBA" id="ARBA00006472"/>
    </source>
</evidence>
<keyword evidence="9" id="KW-1185">Reference proteome</keyword>
<evidence type="ECO:0000256" key="3">
    <source>
        <dbReference type="ARBA" id="ARBA00013252"/>
    </source>
</evidence>
<dbReference type="Proteomes" id="UP000291422">
    <property type="component" value="Unassembled WGS sequence"/>
</dbReference>
<evidence type="ECO:0000313" key="10">
    <source>
        <dbReference type="Proteomes" id="UP000291422"/>
    </source>
</evidence>
<reference evidence="8" key="3">
    <citation type="journal article" date="2019" name="J. ISSAAS">
        <title>Genomics, evolutionary history and diagnostics of the Alternaria alternata species group including apple and Asian pear pathotypes.</title>
        <authorList>
            <person name="Armitage A.D."/>
            <person name="Cockerton H.M."/>
            <person name="Sreenivasaprasad S."/>
            <person name="Woodhall J."/>
            <person name="Lane C."/>
            <person name="Harrison R.J."/>
            <person name="Clarkson J.P."/>
        </authorList>
    </citation>
    <scope>NUCLEOTIDE SEQUENCE</scope>
    <source>
        <strain evidence="8">FERA 1177</strain>
    </source>
</reference>
<dbReference type="InterPro" id="IPR001533">
    <property type="entry name" value="Pterin_deHydtase"/>
</dbReference>
<dbReference type="InterPro" id="IPR036428">
    <property type="entry name" value="PCD_sf"/>
</dbReference>
<evidence type="ECO:0000256" key="6">
    <source>
        <dbReference type="SAM" id="MobiDB-lite"/>
    </source>
</evidence>
<dbReference type="EMBL" id="KV441471">
    <property type="protein sequence ID" value="OAG24710.1"/>
    <property type="molecule type" value="Genomic_DNA"/>
</dbReference>
<accession>A0A177DZX5</accession>
<keyword evidence="4" id="KW-0456">Lyase</keyword>
<dbReference type="Pfam" id="PF01329">
    <property type="entry name" value="Pterin_4a"/>
    <property type="match status" value="1"/>
</dbReference>
<sequence>MTRPQNLARAIPQSFQALCERRCRTKTSLLIRRETNVRPRQAITIPHTKYALVTGFRSLSSDSRPPSGPAEQPKQNTPHDSIYAASQPADLPDRVQKLSSRWKIINKRQSIERKFQFAGFTKAWQFMSLVADECKVKKHHPRWTNVYNRVSIEWTTHDPKGLSIKDVEMAEFCDRKAAEVELKESPF</sequence>
<evidence type="ECO:0000313" key="8">
    <source>
        <dbReference type="EMBL" id="RYN84575.1"/>
    </source>
</evidence>
<dbReference type="CDD" id="cd00488">
    <property type="entry name" value="PCD_DCoH"/>
    <property type="match status" value="1"/>
</dbReference>
<dbReference type="SUPFAM" id="SSF55248">
    <property type="entry name" value="PCD-like"/>
    <property type="match status" value="1"/>
</dbReference>
<dbReference type="AlphaFoldDB" id="A0A177DZX5"/>
<feature type="region of interest" description="Disordered" evidence="6">
    <location>
        <begin position="58"/>
        <end position="80"/>
    </location>
</feature>
<reference evidence="7 9" key="1">
    <citation type="submission" date="2016-05" db="EMBL/GenBank/DDBJ databases">
        <title>Comparative analysis of secretome profiles of manganese(II)-oxidizing ascomycete fungi.</title>
        <authorList>
            <consortium name="DOE Joint Genome Institute"/>
            <person name="Zeiner C.A."/>
            <person name="Purvine S.O."/>
            <person name="Zink E.M."/>
            <person name="Wu S."/>
            <person name="Pasa-Tolic L."/>
            <person name="Chaput D.L."/>
            <person name="Haridas S."/>
            <person name="Grigoriev I.V."/>
            <person name="Santelli C.M."/>
            <person name="Hansel C.M."/>
        </authorList>
    </citation>
    <scope>NUCLEOTIDE SEQUENCE [LARGE SCALE GENOMIC DNA]</scope>
    <source>
        <strain evidence="7 9">SRC1lrK2f</strain>
    </source>
</reference>
<comment type="catalytic activity">
    <reaction evidence="1">
        <text>(4aS,6R)-4a-hydroxy-L-erythro-5,6,7,8-tetrahydrobiopterin = (6R)-L-erythro-6,7-dihydrobiopterin + H2O</text>
        <dbReference type="Rhea" id="RHEA:11920"/>
        <dbReference type="ChEBI" id="CHEBI:15377"/>
        <dbReference type="ChEBI" id="CHEBI:15642"/>
        <dbReference type="ChEBI" id="CHEBI:43120"/>
        <dbReference type="EC" id="4.2.1.96"/>
    </reaction>
</comment>
<name>A0A177DZX5_ALTAL</name>
<dbReference type="STRING" id="5599.A0A177DZX5"/>
<dbReference type="Gene3D" id="3.30.1360.20">
    <property type="entry name" value="Transcriptional coactivator/pterin dehydratase"/>
    <property type="match status" value="1"/>
</dbReference>
<organism evidence="7 9">
    <name type="scientific">Alternaria alternata</name>
    <name type="common">Alternaria rot fungus</name>
    <name type="synonym">Torula alternata</name>
    <dbReference type="NCBI Taxonomy" id="5599"/>
    <lineage>
        <taxon>Eukaryota</taxon>
        <taxon>Fungi</taxon>
        <taxon>Dikarya</taxon>
        <taxon>Ascomycota</taxon>
        <taxon>Pezizomycotina</taxon>
        <taxon>Dothideomycetes</taxon>
        <taxon>Pleosporomycetidae</taxon>
        <taxon>Pleosporales</taxon>
        <taxon>Pleosporineae</taxon>
        <taxon>Pleosporaceae</taxon>
        <taxon>Alternaria</taxon>
        <taxon>Alternaria sect. Alternaria</taxon>
        <taxon>Alternaria alternata complex</taxon>
    </lineage>
</organism>
<dbReference type="PANTHER" id="PTHR12599:SF0">
    <property type="entry name" value="PTERIN-4-ALPHA-CARBINOLAMINE DEHYDRATASE"/>
    <property type="match status" value="1"/>
</dbReference>